<evidence type="ECO:0000256" key="1">
    <source>
        <dbReference type="SAM" id="MobiDB-lite"/>
    </source>
</evidence>
<name>W7AI37_9APIC</name>
<feature type="transmembrane region" description="Helical" evidence="2">
    <location>
        <begin position="451"/>
        <end position="473"/>
    </location>
</feature>
<feature type="region of interest" description="Disordered" evidence="1">
    <location>
        <begin position="349"/>
        <end position="450"/>
    </location>
</feature>
<keyword evidence="4" id="KW-1185">Reference proteome</keyword>
<evidence type="ECO:0000256" key="2">
    <source>
        <dbReference type="SAM" id="Phobius"/>
    </source>
</evidence>
<protein>
    <submittedName>
        <fullName evidence="3">Uncharacterized protein</fullName>
    </submittedName>
</protein>
<reference evidence="3 4" key="1">
    <citation type="submission" date="2013-02" db="EMBL/GenBank/DDBJ databases">
        <title>The Genome Sequence of Plasmodium inui San Antonio 1.</title>
        <authorList>
            <consortium name="The Broad Institute Genome Sequencing Platform"/>
            <consortium name="The Broad Institute Genome Sequencing Center for Infectious Disease"/>
            <person name="Neafsey D."/>
            <person name="Cheeseman I."/>
            <person name="Volkman S."/>
            <person name="Adams J."/>
            <person name="Walker B."/>
            <person name="Young S.K."/>
            <person name="Zeng Q."/>
            <person name="Gargeya S."/>
            <person name="Fitzgerald M."/>
            <person name="Haas B."/>
            <person name="Abouelleil A."/>
            <person name="Alvarado L."/>
            <person name="Arachchi H.M."/>
            <person name="Berlin A.M."/>
            <person name="Chapman S.B."/>
            <person name="Dewar J."/>
            <person name="Goldberg J."/>
            <person name="Griggs A."/>
            <person name="Gujja S."/>
            <person name="Hansen M."/>
            <person name="Howarth C."/>
            <person name="Imamovic A."/>
            <person name="Larimer J."/>
            <person name="McCowan C."/>
            <person name="Murphy C."/>
            <person name="Neiman D."/>
            <person name="Pearson M."/>
            <person name="Priest M."/>
            <person name="Roberts A."/>
            <person name="Saif S."/>
            <person name="Shea T."/>
            <person name="Sisk P."/>
            <person name="Sykes S."/>
            <person name="Wortman J."/>
            <person name="Nusbaum C."/>
            <person name="Birren B."/>
        </authorList>
    </citation>
    <scope>NUCLEOTIDE SEQUENCE [LARGE SCALE GENOMIC DNA]</scope>
    <source>
        <strain evidence="3 4">San Antonio 1</strain>
    </source>
</reference>
<sequence>MGENLNKEWKLKGWGPDDKQWGYPVPEGHGCTENNPRRYCYPRLIRGGVSRWAGLTEWLNKKLLGAHSPEWGKKFNPTLNTNLRSTGSGFLNWGEVVDKVMSKVEANLIIEKTETNLAMLWTAPEWYKILGEPRTQNIDWNTHPQGKAVLMVVVCIITGLTADKQDEGKQYANREILCKTIDKGLVVDEDHWDSWKSRRGIEKDRDSGQCSTEEAYENCQDPSLSLIVTIYGALRALCPNCGPYKLTRWIKKSKNRPKESTNLYCNVTKGIFTCDKTTDSPSAGGALWLERALLAPEKGESAEGTGHSDAVKSVLSMTESEIPQPQKDRQSNNNIVIKGLQELGLKEEARECVESNSNTTPDSSKKCSEQAAQSNQLEEKISGLKSQGPEEAGKRSSARTQGTPPDQGGAGRESDESNSSTGTNERKTDEPENFGPVTVAHDSETGTNNPVGGVVGGILGVLLLAVAAAYGIFRIWGRRRKSKEGRTRLGTPRHLSYEIPQRGGIAAVGMSALRIEP</sequence>
<gene>
    <name evidence="3" type="ORF">C922_04688</name>
</gene>
<keyword evidence="2" id="KW-0812">Transmembrane</keyword>
<proteinExistence type="predicted"/>
<dbReference type="EMBL" id="KI965486">
    <property type="protein sequence ID" value="EUD64956.1"/>
    <property type="molecule type" value="Genomic_DNA"/>
</dbReference>
<dbReference type="VEuPathDB" id="PlasmoDB:C922_04688"/>
<evidence type="ECO:0000313" key="4">
    <source>
        <dbReference type="Proteomes" id="UP000030640"/>
    </source>
</evidence>
<accession>W7AI37</accession>
<dbReference type="RefSeq" id="XP_008818489.1">
    <property type="nucleotide sequence ID" value="XM_008820267.1"/>
</dbReference>
<dbReference type="GeneID" id="20039962"/>
<keyword evidence="2" id="KW-1133">Transmembrane helix</keyword>
<dbReference type="Proteomes" id="UP000030640">
    <property type="component" value="Unassembled WGS sequence"/>
</dbReference>
<dbReference type="AlphaFoldDB" id="W7AI37"/>
<evidence type="ECO:0000313" key="3">
    <source>
        <dbReference type="EMBL" id="EUD64956.1"/>
    </source>
</evidence>
<organism evidence="3 4">
    <name type="scientific">Plasmodium inui San Antonio 1</name>
    <dbReference type="NCBI Taxonomy" id="1237626"/>
    <lineage>
        <taxon>Eukaryota</taxon>
        <taxon>Sar</taxon>
        <taxon>Alveolata</taxon>
        <taxon>Apicomplexa</taxon>
        <taxon>Aconoidasida</taxon>
        <taxon>Haemosporida</taxon>
        <taxon>Plasmodiidae</taxon>
        <taxon>Plasmodium</taxon>
        <taxon>Plasmodium (Plasmodium)</taxon>
    </lineage>
</organism>
<keyword evidence="2" id="KW-0472">Membrane</keyword>